<organism evidence="1">
    <name type="scientific">marine sediment metagenome</name>
    <dbReference type="NCBI Taxonomy" id="412755"/>
    <lineage>
        <taxon>unclassified sequences</taxon>
        <taxon>metagenomes</taxon>
        <taxon>ecological metagenomes</taxon>
    </lineage>
</organism>
<dbReference type="Pfam" id="PF01997">
    <property type="entry name" value="Translin"/>
    <property type="match status" value="1"/>
</dbReference>
<reference evidence="1" key="1">
    <citation type="journal article" date="2014" name="Front. Microbiol.">
        <title>High frequency of phylogenetically diverse reductive dehalogenase-homologous genes in deep subseafloor sedimentary metagenomes.</title>
        <authorList>
            <person name="Kawai M."/>
            <person name="Futagami T."/>
            <person name="Toyoda A."/>
            <person name="Takaki Y."/>
            <person name="Nishi S."/>
            <person name="Hori S."/>
            <person name="Arai W."/>
            <person name="Tsubouchi T."/>
            <person name="Morono Y."/>
            <person name="Uchiyama I."/>
            <person name="Ito T."/>
            <person name="Fujiyama A."/>
            <person name="Inagaki F."/>
            <person name="Takami H."/>
        </authorList>
    </citation>
    <scope>NUCLEOTIDE SEQUENCE</scope>
    <source>
        <strain evidence="1">Expedition CK06-06</strain>
    </source>
</reference>
<proteinExistence type="predicted"/>
<dbReference type="InterPro" id="IPR036081">
    <property type="entry name" value="Translin_sf"/>
</dbReference>
<protein>
    <submittedName>
        <fullName evidence="1">Uncharacterized protein</fullName>
    </submittedName>
</protein>
<gene>
    <name evidence="1" type="ORF">S01H1_47533</name>
</gene>
<dbReference type="InterPro" id="IPR016069">
    <property type="entry name" value="Translin_C"/>
</dbReference>
<feature type="non-terminal residue" evidence="1">
    <location>
        <position position="1"/>
    </location>
</feature>
<accession>X0VVD5</accession>
<sequence length="56" mass="6747">FKEALKIKAFVDEIYGEFLKFDLRNSELRRKSDSIKWNLKKLEDVIFDITLKGKLR</sequence>
<dbReference type="EMBL" id="BARS01030475">
    <property type="protein sequence ID" value="GAG22250.1"/>
    <property type="molecule type" value="Genomic_DNA"/>
</dbReference>
<dbReference type="SUPFAM" id="SSF74784">
    <property type="entry name" value="Translin"/>
    <property type="match status" value="1"/>
</dbReference>
<dbReference type="InterPro" id="IPR002848">
    <property type="entry name" value="Translin_fam"/>
</dbReference>
<name>X0VVD5_9ZZZZ</name>
<comment type="caution">
    <text evidence="1">The sequence shown here is derived from an EMBL/GenBank/DDBJ whole genome shotgun (WGS) entry which is preliminary data.</text>
</comment>
<dbReference type="AlphaFoldDB" id="X0VVD5"/>
<evidence type="ECO:0000313" key="1">
    <source>
        <dbReference type="EMBL" id="GAG22250.1"/>
    </source>
</evidence>
<dbReference type="GO" id="GO:0043565">
    <property type="term" value="F:sequence-specific DNA binding"/>
    <property type="evidence" value="ECO:0007669"/>
    <property type="project" value="InterPro"/>
</dbReference>
<dbReference type="Gene3D" id="1.20.58.200">
    <property type="entry name" value="Translin, domain 2"/>
    <property type="match status" value="1"/>
</dbReference>